<dbReference type="PROSITE" id="PS00061">
    <property type="entry name" value="ADH_SHORT"/>
    <property type="match status" value="2"/>
</dbReference>
<dbReference type="InterPro" id="IPR002347">
    <property type="entry name" value="SDR_fam"/>
</dbReference>
<name>A0A4D6MAT6_VIGUN</name>
<dbReference type="InterPro" id="IPR020904">
    <property type="entry name" value="Sc_DH/Rdtase_CS"/>
</dbReference>
<dbReference type="GO" id="GO:0016491">
    <property type="term" value="F:oxidoreductase activity"/>
    <property type="evidence" value="ECO:0007669"/>
    <property type="project" value="UniProtKB-KW"/>
</dbReference>
<dbReference type="PRINTS" id="PR00080">
    <property type="entry name" value="SDRFAMILY"/>
</dbReference>
<evidence type="ECO:0000256" key="1">
    <source>
        <dbReference type="ARBA" id="ARBA00022857"/>
    </source>
</evidence>
<protein>
    <submittedName>
        <fullName evidence="4">Tropine dehydrogenase</fullName>
    </submittedName>
</protein>
<dbReference type="Gene3D" id="3.40.50.720">
    <property type="entry name" value="NAD(P)-binding Rossmann-like Domain"/>
    <property type="match status" value="2"/>
</dbReference>
<accession>A0A4D6MAT6</accession>
<dbReference type="PRINTS" id="PR00081">
    <property type="entry name" value="GDHRDH"/>
</dbReference>
<dbReference type="PANTHER" id="PTHR42898:SF38">
    <property type="entry name" value="NAD(P)-BINDING ROSSMANN-FOLD PROTEIN"/>
    <property type="match status" value="1"/>
</dbReference>
<evidence type="ECO:0000313" key="5">
    <source>
        <dbReference type="Proteomes" id="UP000501690"/>
    </source>
</evidence>
<comment type="similarity">
    <text evidence="3">Belongs to the short-chain dehydrogenases/reductases (SDR) family. SDR65C subfamily.</text>
</comment>
<dbReference type="Proteomes" id="UP000501690">
    <property type="component" value="Linkage Group LG6"/>
</dbReference>
<gene>
    <name evidence="4" type="ORF">DEO72_LG6g3241</name>
</gene>
<evidence type="ECO:0000256" key="2">
    <source>
        <dbReference type="ARBA" id="ARBA00023002"/>
    </source>
</evidence>
<dbReference type="Pfam" id="PF13561">
    <property type="entry name" value="adh_short_C2"/>
    <property type="match status" value="1"/>
</dbReference>
<dbReference type="InterPro" id="IPR036291">
    <property type="entry name" value="NAD(P)-bd_dom_sf"/>
</dbReference>
<dbReference type="SUPFAM" id="SSF51735">
    <property type="entry name" value="NAD(P)-binding Rossmann-fold domains"/>
    <property type="match status" value="2"/>
</dbReference>
<keyword evidence="2" id="KW-0560">Oxidoreductase</keyword>
<dbReference type="PANTHER" id="PTHR42898">
    <property type="entry name" value="TROPINONE REDUCTASE"/>
    <property type="match status" value="1"/>
</dbReference>
<dbReference type="EMBL" id="CP039350">
    <property type="protein sequence ID" value="QCD98519.1"/>
    <property type="molecule type" value="Genomic_DNA"/>
</dbReference>
<dbReference type="AlphaFoldDB" id="A0A4D6MAT6"/>
<keyword evidence="1" id="KW-0521">NADP</keyword>
<sequence length="497" mass="54033">MAEPEISRSKRGGRWSLRGMTALVTGGTRGIGHAIVSDLAAFGAVVHTCSRTQTDLDKCLEEWQSEGFKVTGSVCDVSSPPQRENLIQEVASTFNGKLNIYINNVGTNFRKATIEYSAEEYSELMRVNLDSSFHLCQLAYPLLKESGNGSIVFISSVAGVVSLGTGAVYAASKAAINQLTKNLACEWAKDNIRSNCVVPWATRTPLVEHVIYLYPFFISLVEMAELEESSSKSKRGGRWCLKGMTALVSGGTRGIGHAIVSDLAAFGAAVHTCSRTQTELDKCLEEWRSEGFQVTGSVCDVTSPHDREKLLQKVASIFDGKLNIYVNNVGTNFRKPTIEYSAEEYSQLMTVNLDSSFHLCQLAYPLLKASEKGSIVFLSSVAGVTSMGTGSVYAASKAAINQLTKNLACEWAKDNIRSNCVVPWTTRTPLIQHLLQNQSFVDDVMSRTPLKRIAEPEEVSSLVTFLCLPAASYITGQVICVDGGVTVNGFQPSIRIT</sequence>
<reference evidence="4 5" key="1">
    <citation type="submission" date="2019-04" db="EMBL/GenBank/DDBJ databases">
        <title>An improved genome assembly and genetic linkage map for asparagus bean, Vigna unguiculata ssp. sesquipedialis.</title>
        <authorList>
            <person name="Xia Q."/>
            <person name="Zhang R."/>
            <person name="Dong Y."/>
        </authorList>
    </citation>
    <scope>NUCLEOTIDE SEQUENCE [LARGE SCALE GENOMIC DNA]</scope>
    <source>
        <tissue evidence="4">Leaf</tissue>
    </source>
</reference>
<organism evidence="4 5">
    <name type="scientific">Vigna unguiculata</name>
    <name type="common">Cowpea</name>
    <dbReference type="NCBI Taxonomy" id="3917"/>
    <lineage>
        <taxon>Eukaryota</taxon>
        <taxon>Viridiplantae</taxon>
        <taxon>Streptophyta</taxon>
        <taxon>Embryophyta</taxon>
        <taxon>Tracheophyta</taxon>
        <taxon>Spermatophyta</taxon>
        <taxon>Magnoliopsida</taxon>
        <taxon>eudicotyledons</taxon>
        <taxon>Gunneridae</taxon>
        <taxon>Pentapetalae</taxon>
        <taxon>rosids</taxon>
        <taxon>fabids</taxon>
        <taxon>Fabales</taxon>
        <taxon>Fabaceae</taxon>
        <taxon>Papilionoideae</taxon>
        <taxon>50 kb inversion clade</taxon>
        <taxon>NPAAA clade</taxon>
        <taxon>indigoferoid/millettioid clade</taxon>
        <taxon>Phaseoleae</taxon>
        <taxon>Vigna</taxon>
    </lineage>
</organism>
<dbReference type="Pfam" id="PF00106">
    <property type="entry name" value="adh_short"/>
    <property type="match status" value="1"/>
</dbReference>
<evidence type="ECO:0000256" key="3">
    <source>
        <dbReference type="ARBA" id="ARBA00025714"/>
    </source>
</evidence>
<keyword evidence="5" id="KW-1185">Reference proteome</keyword>
<evidence type="ECO:0000313" key="4">
    <source>
        <dbReference type="EMBL" id="QCD98519.1"/>
    </source>
</evidence>
<dbReference type="InterPro" id="IPR045000">
    <property type="entry name" value="TR"/>
</dbReference>
<proteinExistence type="inferred from homology"/>
<dbReference type="FunFam" id="3.40.50.720:FF:000084">
    <property type="entry name" value="Short-chain dehydrogenase reductase"/>
    <property type="match status" value="2"/>
</dbReference>